<proteinExistence type="predicted"/>
<sequence>MAPIPGPQHPLARGFAARQRRHLLGRGELAGHDQNPTLRRHAGPFGPQRAGGGVGRIAPARHPGGAPQHTRRAAGPGRHPARRPARVIRPNLPDWRRYLGIVRLVGGPAAALGPGGDQPGGLAAVGGGQQRRPGPVAG</sequence>
<feature type="region of interest" description="Disordered" evidence="1">
    <location>
        <begin position="109"/>
        <end position="138"/>
    </location>
</feature>
<organism evidence="2 3">
    <name type="scientific">Beauveria bassiana D1-5</name>
    <dbReference type="NCBI Taxonomy" id="1245745"/>
    <lineage>
        <taxon>Eukaryota</taxon>
        <taxon>Fungi</taxon>
        <taxon>Dikarya</taxon>
        <taxon>Ascomycota</taxon>
        <taxon>Pezizomycotina</taxon>
        <taxon>Sordariomycetes</taxon>
        <taxon>Hypocreomycetidae</taxon>
        <taxon>Hypocreales</taxon>
        <taxon>Cordycipitaceae</taxon>
        <taxon>Beauveria</taxon>
    </lineage>
</organism>
<gene>
    <name evidence="2" type="ORF">BBAD15_g12545</name>
</gene>
<evidence type="ECO:0000256" key="1">
    <source>
        <dbReference type="SAM" id="MobiDB-lite"/>
    </source>
</evidence>
<evidence type="ECO:0000313" key="2">
    <source>
        <dbReference type="EMBL" id="KGQ02245.1"/>
    </source>
</evidence>
<comment type="caution">
    <text evidence="2">The sequence shown here is derived from an EMBL/GenBank/DDBJ whole genome shotgun (WGS) entry which is preliminary data.</text>
</comment>
<reference evidence="2 3" key="1">
    <citation type="submission" date="2012-10" db="EMBL/GenBank/DDBJ databases">
        <title>Genome sequencing and analysis of entomopathogenic fungi Beauveria bassiana D1-5.</title>
        <authorList>
            <person name="Li Q."/>
            <person name="Wang L."/>
            <person name="Zhang Z."/>
            <person name="Wang Q."/>
            <person name="Ren J."/>
            <person name="Wang M."/>
            <person name="Xu W."/>
            <person name="Wang J."/>
            <person name="Lu Y."/>
            <person name="Du Q."/>
            <person name="Sun Z."/>
        </authorList>
    </citation>
    <scope>NUCLEOTIDE SEQUENCE [LARGE SCALE GENOMIC DNA]</scope>
    <source>
        <strain evidence="2 3">D1-5</strain>
    </source>
</reference>
<dbReference type="AlphaFoldDB" id="A0A0A2V832"/>
<feature type="region of interest" description="Disordered" evidence="1">
    <location>
        <begin position="1"/>
        <end position="88"/>
    </location>
</feature>
<name>A0A0A2V832_BEABA</name>
<dbReference type="HOGENOM" id="CLU_1854897_0_0_1"/>
<feature type="compositionally biased region" description="Gly residues" evidence="1">
    <location>
        <begin position="113"/>
        <end position="129"/>
    </location>
</feature>
<dbReference type="EMBL" id="ANFO01001722">
    <property type="protein sequence ID" value="KGQ02245.1"/>
    <property type="molecule type" value="Genomic_DNA"/>
</dbReference>
<protein>
    <submittedName>
        <fullName evidence="2">Uncharacterized protein</fullName>
    </submittedName>
</protein>
<accession>A0A0A2V832</accession>
<dbReference type="Proteomes" id="UP000030106">
    <property type="component" value="Unassembled WGS sequence"/>
</dbReference>
<evidence type="ECO:0000313" key="3">
    <source>
        <dbReference type="Proteomes" id="UP000030106"/>
    </source>
</evidence>